<dbReference type="Gene3D" id="3.30.70.270">
    <property type="match status" value="1"/>
</dbReference>
<evidence type="ECO:0000313" key="3">
    <source>
        <dbReference type="EMBL" id="KAG2217409.1"/>
    </source>
</evidence>
<gene>
    <name evidence="3" type="ORF">INT45_004867</name>
</gene>
<dbReference type="CDD" id="cd01647">
    <property type="entry name" value="RT_LTR"/>
    <property type="match status" value="1"/>
</dbReference>
<dbReference type="InterPro" id="IPR021109">
    <property type="entry name" value="Peptidase_aspartic_dom_sf"/>
</dbReference>
<feature type="compositionally biased region" description="Polar residues" evidence="1">
    <location>
        <begin position="89"/>
        <end position="107"/>
    </location>
</feature>
<dbReference type="SUPFAM" id="SSF56672">
    <property type="entry name" value="DNA/RNA polymerases"/>
    <property type="match status" value="1"/>
</dbReference>
<dbReference type="InterPro" id="IPR000477">
    <property type="entry name" value="RT_dom"/>
</dbReference>
<dbReference type="CDD" id="cd00303">
    <property type="entry name" value="retropepsin_like"/>
    <property type="match status" value="1"/>
</dbReference>
<feature type="compositionally biased region" description="Acidic residues" evidence="1">
    <location>
        <begin position="379"/>
        <end position="400"/>
    </location>
</feature>
<name>A0A8H7RTA8_9FUNG</name>
<feature type="region of interest" description="Disordered" evidence="1">
    <location>
        <begin position="57"/>
        <end position="129"/>
    </location>
</feature>
<dbReference type="InterPro" id="IPR051320">
    <property type="entry name" value="Viral_Replic_Matur_Polypro"/>
</dbReference>
<organism evidence="3 4">
    <name type="scientific">Circinella minor</name>
    <dbReference type="NCBI Taxonomy" id="1195481"/>
    <lineage>
        <taxon>Eukaryota</taxon>
        <taxon>Fungi</taxon>
        <taxon>Fungi incertae sedis</taxon>
        <taxon>Mucoromycota</taxon>
        <taxon>Mucoromycotina</taxon>
        <taxon>Mucoromycetes</taxon>
        <taxon>Mucorales</taxon>
        <taxon>Lichtheimiaceae</taxon>
        <taxon>Circinella</taxon>
    </lineage>
</organism>
<dbReference type="EMBL" id="JAEPRB010000300">
    <property type="protein sequence ID" value="KAG2217409.1"/>
    <property type="molecule type" value="Genomic_DNA"/>
</dbReference>
<dbReference type="CDD" id="cd09274">
    <property type="entry name" value="RNase_HI_RT_Ty3"/>
    <property type="match status" value="1"/>
</dbReference>
<dbReference type="AlphaFoldDB" id="A0A8H7RTA8"/>
<dbReference type="OrthoDB" id="2442328at2759"/>
<proteinExistence type="predicted"/>
<dbReference type="SUPFAM" id="SSF50630">
    <property type="entry name" value="Acid proteases"/>
    <property type="match status" value="1"/>
</dbReference>
<dbReference type="PANTHER" id="PTHR33064:SF37">
    <property type="entry name" value="RIBONUCLEASE H"/>
    <property type="match status" value="1"/>
</dbReference>
<reference evidence="3 4" key="1">
    <citation type="submission" date="2020-12" db="EMBL/GenBank/DDBJ databases">
        <title>Metabolic potential, ecology and presence of endohyphal bacteria is reflected in genomic diversity of Mucoromycotina.</title>
        <authorList>
            <person name="Muszewska A."/>
            <person name="Okrasinska A."/>
            <person name="Steczkiewicz K."/>
            <person name="Drgas O."/>
            <person name="Orlowska M."/>
            <person name="Perlinska-Lenart U."/>
            <person name="Aleksandrzak-Piekarczyk T."/>
            <person name="Szatraj K."/>
            <person name="Zielenkiewicz U."/>
            <person name="Pilsyk S."/>
            <person name="Malc E."/>
            <person name="Mieczkowski P."/>
            <person name="Kruszewska J.S."/>
            <person name="Biernat P."/>
            <person name="Pawlowska J."/>
        </authorList>
    </citation>
    <scope>NUCLEOTIDE SEQUENCE [LARGE SCALE GENOMIC DNA]</scope>
    <source>
        <strain evidence="3 4">CBS 142.35</strain>
    </source>
</reference>
<feature type="region of interest" description="Disordered" evidence="1">
    <location>
        <begin position="369"/>
        <end position="421"/>
    </location>
</feature>
<dbReference type="Proteomes" id="UP000646827">
    <property type="component" value="Unassembled WGS sequence"/>
</dbReference>
<evidence type="ECO:0000259" key="2">
    <source>
        <dbReference type="PROSITE" id="PS50878"/>
    </source>
</evidence>
<comment type="caution">
    <text evidence="3">The sequence shown here is derived from an EMBL/GenBank/DDBJ whole genome shotgun (WGS) entry which is preliminary data.</text>
</comment>
<protein>
    <recommendedName>
        <fullName evidence="2">Reverse transcriptase domain-containing protein</fullName>
    </recommendedName>
</protein>
<feature type="non-terminal residue" evidence="3">
    <location>
        <position position="1232"/>
    </location>
</feature>
<dbReference type="PANTHER" id="PTHR33064">
    <property type="entry name" value="POL PROTEIN"/>
    <property type="match status" value="1"/>
</dbReference>
<dbReference type="InterPro" id="IPR043128">
    <property type="entry name" value="Rev_trsase/Diguanyl_cyclase"/>
</dbReference>
<dbReference type="PROSITE" id="PS50878">
    <property type="entry name" value="RT_POL"/>
    <property type="match status" value="1"/>
</dbReference>
<sequence length="1232" mass="142274">MFLHQDQPDEYYYHNNYYDDEYYSDDSYLNDDYYYGDDGSQSAKKLQGRVNHNTAYKNSKKKQPTQHELYMTQKRPREKDNQQKRRTMSFRSGTAVNKTVASNTQGSNKRKQRKIRFEEPITDENFDPQSSTYIQQDVNQQRVPQVIPVIQRPPIKEQPRNITPVDHYQTPSSIQTTININEDTIMLEQPSSTDQRPRPLKRKPRIKPEIEYDIVQDIANITAQIKIQAQSKITKRITQKPVTCLYDTGAAKSCISRTLMDDLEMEIHKSSSTRFTLGNGAIQASQGIIKDVEIQIGNFVKIPITLEVLTDSPVHLILGNNWMHKTRAIIDFGTSTITLKYNNQVTCVSFQHSRLLPYKIPNRQIEGIKTTRQIKTDSSDADGDTEETDEETTDDTEDYTSFESDYTDSTSEEDDINENQDPIEFYLKDDRVKYPLQLEEWIAPNGTTCYHVYTGESLPLTGNETTYLTGELPCTNSQELRFYPYPALYQPYDYQETSPIIPGQIRVEIKIDNPCPDPIELPYNAYLGDYMDIYHTRTGEQEEELDDDEIAEIYGYDYDPYRYTQLRRQGATNDQDLFMLHEGIPVQQSLIILPRPGAKVLEIWTKEDLIIPNNRSIYYHGKLPSPNEKPLRFEPEKQPGQYTHHYYCNTIPAGSTTFTISIQNIVDHQVIINDDTSIPPLTEEQKNKLDIADLPEDQDHKIRNAFFKLIQKYQSCIDWDNTSLSCTNVLQASIDTGDAQPIRTRPYKMSPEEAEALKKELNRLCRLGVIEPSKSPWSSPIILLKKKGNTGEYRLLSDLRRLNTIAKSYNYPLPNVEELLSSITEGSVFSCFDLRQSFFQVPLEPFSRDKTTFTTKYGNYRYTPLRMGYKNSPHIMAEVGAIVFRSLIGSCVRLYIDDVCCYSKSIQKHLSDLEQVFECLKIANLKVNIEKCSWFKTKIKYLGHYITPSGIHTDPDKTKAIQETPIPTTQKQLQSFLGCSFNDLKTTLIQAPILSRHDYNKDFYLITDGSKFGLGGTLSQLCDDGKKETVICYLSRSTTKKEESLSATGLECAALVYCVQQRRHYLLGKKFHVVTDHQPLSGYLKEKQPIRRHAFLSKYDFTEMARKTKVQTFEVNFPVSPITTRMITRTKMIESTFKWKDGRKNHTFSKQHYQVQNDKLYRQVLNQSIHGNRLRIYRMPNTEYKMPSYQTSSSMITNDQGTHTKQKERASNLEDGNSSDNLNESNEEDNST</sequence>
<feature type="compositionally biased region" description="Low complexity" evidence="1">
    <location>
        <begin position="1214"/>
        <end position="1224"/>
    </location>
</feature>
<dbReference type="Gene3D" id="3.10.10.10">
    <property type="entry name" value="HIV Type 1 Reverse Transcriptase, subunit A, domain 1"/>
    <property type="match status" value="1"/>
</dbReference>
<evidence type="ECO:0000256" key="1">
    <source>
        <dbReference type="SAM" id="MobiDB-lite"/>
    </source>
</evidence>
<feature type="region of interest" description="Disordered" evidence="1">
    <location>
        <begin position="1185"/>
        <end position="1232"/>
    </location>
</feature>
<dbReference type="Pfam" id="PF00078">
    <property type="entry name" value="RVT_1"/>
    <property type="match status" value="1"/>
</dbReference>
<dbReference type="InterPro" id="IPR043502">
    <property type="entry name" value="DNA/RNA_pol_sf"/>
</dbReference>
<dbReference type="InterPro" id="IPR041577">
    <property type="entry name" value="RT_RNaseH_2"/>
</dbReference>
<feature type="compositionally biased region" description="Polar residues" evidence="1">
    <location>
        <begin position="1188"/>
        <end position="1203"/>
    </location>
</feature>
<dbReference type="Pfam" id="PF13975">
    <property type="entry name" value="gag-asp_proteas"/>
    <property type="match status" value="1"/>
</dbReference>
<dbReference type="Pfam" id="PF17919">
    <property type="entry name" value="RT_RNaseH_2"/>
    <property type="match status" value="1"/>
</dbReference>
<accession>A0A8H7RTA8</accession>
<dbReference type="Gene3D" id="3.10.20.370">
    <property type="match status" value="1"/>
</dbReference>
<keyword evidence="4" id="KW-1185">Reference proteome</keyword>
<feature type="domain" description="Reverse transcriptase" evidence="2">
    <location>
        <begin position="765"/>
        <end position="946"/>
    </location>
</feature>
<dbReference type="Gene3D" id="2.40.70.10">
    <property type="entry name" value="Acid Proteases"/>
    <property type="match status" value="1"/>
</dbReference>
<evidence type="ECO:0000313" key="4">
    <source>
        <dbReference type="Proteomes" id="UP000646827"/>
    </source>
</evidence>